<dbReference type="Proteomes" id="UP000188929">
    <property type="component" value="Unassembled WGS sequence"/>
</dbReference>
<dbReference type="PANTHER" id="PTHR46796:SF7">
    <property type="entry name" value="ARAC FAMILY TRANSCRIPTIONAL REGULATOR"/>
    <property type="match status" value="1"/>
</dbReference>
<reference evidence="6" key="1">
    <citation type="submission" date="2016-10" db="EMBL/GenBank/DDBJ databases">
        <title>Frankia sp. NRRL B-16386 Genome sequencing.</title>
        <authorList>
            <person name="Ghodhbane-Gtari F."/>
            <person name="Swanson E."/>
            <person name="Gueddou A."/>
            <person name="Hezbri K."/>
            <person name="Ktari K."/>
            <person name="Nouioui I."/>
            <person name="Morris K."/>
            <person name="Simpson S."/>
            <person name="Abebe-Akele F."/>
            <person name="Thomas K."/>
            <person name="Gtari M."/>
            <person name="Tisa L.S."/>
        </authorList>
    </citation>
    <scope>NUCLEOTIDE SEQUENCE [LARGE SCALE GENOMIC DNA]</scope>
    <source>
        <strain evidence="6">NRRL B-16386</strain>
    </source>
</reference>
<dbReference type="InterPro" id="IPR018062">
    <property type="entry name" value="HTH_AraC-typ_CS"/>
</dbReference>
<dbReference type="Pfam" id="PF12833">
    <property type="entry name" value="HTH_18"/>
    <property type="match status" value="1"/>
</dbReference>
<evidence type="ECO:0000256" key="3">
    <source>
        <dbReference type="ARBA" id="ARBA00023163"/>
    </source>
</evidence>
<evidence type="ECO:0000256" key="1">
    <source>
        <dbReference type="ARBA" id="ARBA00023015"/>
    </source>
</evidence>
<dbReference type="GO" id="GO:0003700">
    <property type="term" value="F:DNA-binding transcription factor activity"/>
    <property type="evidence" value="ECO:0007669"/>
    <property type="project" value="InterPro"/>
</dbReference>
<evidence type="ECO:0000313" key="5">
    <source>
        <dbReference type="EMBL" id="ONH22388.1"/>
    </source>
</evidence>
<dbReference type="InterPro" id="IPR018060">
    <property type="entry name" value="HTH_AraC"/>
</dbReference>
<proteinExistence type="predicted"/>
<dbReference type="Gene3D" id="1.10.10.60">
    <property type="entry name" value="Homeodomain-like"/>
    <property type="match status" value="1"/>
</dbReference>
<dbReference type="InterPro" id="IPR009057">
    <property type="entry name" value="Homeodomain-like_sf"/>
</dbReference>
<dbReference type="InterPro" id="IPR050204">
    <property type="entry name" value="AraC_XylS_family_regulators"/>
</dbReference>
<evidence type="ECO:0000256" key="2">
    <source>
        <dbReference type="ARBA" id="ARBA00023125"/>
    </source>
</evidence>
<dbReference type="Gene3D" id="2.60.120.10">
    <property type="entry name" value="Jelly Rolls"/>
    <property type="match status" value="1"/>
</dbReference>
<dbReference type="AlphaFoldDB" id="A0A1V2I0H8"/>
<sequence length="284" mass="29892">MAAIVNEPRARATRLSASGHVWEMSFLQHERVPAGSAVPRAAGPLWALVLDGSAELETADGCHSLQAGDAALIAARTAHRLIAGEDLMLAVADLRPVVASSHRLPSPFVIPGFSGRHPAVTRLIGTCPLEGRCLTPLFAQGYAGVLGAALVTSWLEAGENGEGVERPGQDGAVARVLAALTSDPGDDWTPDRMARLVHLSRSALTARFRRATGRPPMEILRELRMHEARRLLADSSQPVGGVASAVGYRSIAAFSRAFASHHGLAPQAWRAEALSPSSVAGHAQ</sequence>
<comment type="caution">
    <text evidence="5">The sequence shown here is derived from an EMBL/GenBank/DDBJ whole genome shotgun (WGS) entry which is preliminary data.</text>
</comment>
<dbReference type="GO" id="GO:0043565">
    <property type="term" value="F:sequence-specific DNA binding"/>
    <property type="evidence" value="ECO:0007669"/>
    <property type="project" value="InterPro"/>
</dbReference>
<evidence type="ECO:0000259" key="4">
    <source>
        <dbReference type="PROSITE" id="PS01124"/>
    </source>
</evidence>
<accession>A0A1V2I0H8</accession>
<dbReference type="PANTHER" id="PTHR46796">
    <property type="entry name" value="HTH-TYPE TRANSCRIPTIONAL ACTIVATOR RHAS-RELATED"/>
    <property type="match status" value="1"/>
</dbReference>
<dbReference type="EMBL" id="MOMC01000109">
    <property type="protein sequence ID" value="ONH22388.1"/>
    <property type="molecule type" value="Genomic_DNA"/>
</dbReference>
<keyword evidence="3" id="KW-0804">Transcription</keyword>
<dbReference type="SMART" id="SM00342">
    <property type="entry name" value="HTH_ARAC"/>
    <property type="match status" value="1"/>
</dbReference>
<organism evidence="5 6">
    <name type="scientific">Pseudofrankia asymbiotica</name>
    <dbReference type="NCBI Taxonomy" id="1834516"/>
    <lineage>
        <taxon>Bacteria</taxon>
        <taxon>Bacillati</taxon>
        <taxon>Actinomycetota</taxon>
        <taxon>Actinomycetes</taxon>
        <taxon>Frankiales</taxon>
        <taxon>Frankiaceae</taxon>
        <taxon>Pseudofrankia</taxon>
    </lineage>
</organism>
<dbReference type="InterPro" id="IPR014710">
    <property type="entry name" value="RmlC-like_jellyroll"/>
</dbReference>
<dbReference type="PROSITE" id="PS00041">
    <property type="entry name" value="HTH_ARAC_FAMILY_1"/>
    <property type="match status" value="1"/>
</dbReference>
<feature type="domain" description="HTH araC/xylS-type" evidence="4">
    <location>
        <begin position="174"/>
        <end position="272"/>
    </location>
</feature>
<keyword evidence="6" id="KW-1185">Reference proteome</keyword>
<dbReference type="SUPFAM" id="SSF51182">
    <property type="entry name" value="RmlC-like cupins"/>
    <property type="match status" value="1"/>
</dbReference>
<name>A0A1V2I0H8_9ACTN</name>
<protein>
    <recommendedName>
        <fullName evidence="4">HTH araC/xylS-type domain-containing protein</fullName>
    </recommendedName>
</protein>
<dbReference type="SUPFAM" id="SSF46689">
    <property type="entry name" value="Homeodomain-like"/>
    <property type="match status" value="2"/>
</dbReference>
<evidence type="ECO:0000313" key="6">
    <source>
        <dbReference type="Proteomes" id="UP000188929"/>
    </source>
</evidence>
<gene>
    <name evidence="5" type="ORF">BL253_35730</name>
</gene>
<dbReference type="PROSITE" id="PS01124">
    <property type="entry name" value="HTH_ARAC_FAMILY_2"/>
    <property type="match status" value="1"/>
</dbReference>
<dbReference type="InterPro" id="IPR011051">
    <property type="entry name" value="RmlC_Cupin_sf"/>
</dbReference>
<keyword evidence="2" id="KW-0238">DNA-binding</keyword>
<dbReference type="STRING" id="1834516.BL253_35730"/>
<keyword evidence="1" id="KW-0805">Transcription regulation</keyword>